<sequence length="60" mass="7052">MIPSRKSFDLWETLRWAVADPNRGPELARILDQLVLEPGEETSKQARRHLKRLFGEFNEC</sequence>
<name>A0AAW4YYP6_9GAMM</name>
<proteinExistence type="predicted"/>
<gene>
    <name evidence="1" type="ORF">HOP61_17945</name>
</gene>
<evidence type="ECO:0000313" key="1">
    <source>
        <dbReference type="EMBL" id="MCE8053177.1"/>
    </source>
</evidence>
<reference evidence="1" key="1">
    <citation type="submission" date="2020-05" db="EMBL/GenBank/DDBJ databases">
        <authorList>
            <person name="Wang L."/>
            <person name="Shao Z."/>
        </authorList>
    </citation>
    <scope>NUCLEOTIDE SEQUENCE</scope>
    <source>
        <strain evidence="1">MCCC 1A05776</strain>
    </source>
</reference>
<dbReference type="RefSeq" id="WP_234240521.1">
    <property type="nucleotide sequence ID" value="NZ_JABFTS010000009.1"/>
</dbReference>
<protein>
    <submittedName>
        <fullName evidence="1">Uncharacterized protein</fullName>
    </submittedName>
</protein>
<reference evidence="1" key="2">
    <citation type="journal article" date="2021" name="Front. Microbiol.">
        <title>Aerobic Denitrification and Heterotrophic Sulfur Oxidation in the Genus Halomonas Revealed by Six Novel Species Characterizations and Genome-Based Analysis.</title>
        <authorList>
            <person name="Wang L."/>
            <person name="Shao Z."/>
        </authorList>
    </citation>
    <scope>NUCLEOTIDE SEQUENCE</scope>
    <source>
        <strain evidence="1">MCCC 1A05776</strain>
    </source>
</reference>
<organism evidence="1 2">
    <name type="scientific">Billgrantia desiderata</name>
    <dbReference type="NCBI Taxonomy" id="52021"/>
    <lineage>
        <taxon>Bacteria</taxon>
        <taxon>Pseudomonadati</taxon>
        <taxon>Pseudomonadota</taxon>
        <taxon>Gammaproteobacteria</taxon>
        <taxon>Oceanospirillales</taxon>
        <taxon>Halomonadaceae</taxon>
        <taxon>Billgrantia</taxon>
    </lineage>
</organism>
<dbReference type="AlphaFoldDB" id="A0AAW4YYP6"/>
<comment type="caution">
    <text evidence="1">The sequence shown here is derived from an EMBL/GenBank/DDBJ whole genome shotgun (WGS) entry which is preliminary data.</text>
</comment>
<dbReference type="Proteomes" id="UP001320178">
    <property type="component" value="Unassembled WGS sequence"/>
</dbReference>
<evidence type="ECO:0000313" key="2">
    <source>
        <dbReference type="Proteomes" id="UP001320178"/>
    </source>
</evidence>
<accession>A0AAW4YYP6</accession>
<dbReference type="EMBL" id="JABFTS010000009">
    <property type="protein sequence ID" value="MCE8053177.1"/>
    <property type="molecule type" value="Genomic_DNA"/>
</dbReference>